<keyword evidence="3" id="KW-1185">Reference proteome</keyword>
<protein>
    <submittedName>
        <fullName evidence="1 2">Uncharacterized protein</fullName>
    </submittedName>
</protein>
<dbReference type="EMBL" id="AACZ04022697">
    <property type="status" value="NOT_ANNOTATED_CDS"/>
    <property type="molecule type" value="Genomic_DNA"/>
</dbReference>
<dbReference type="RefSeq" id="NP_001274767.1">
    <property type="nucleotide sequence ID" value="NM_001287838.1"/>
</dbReference>
<dbReference type="PaxDb" id="9598-ENSPTRP00000061068"/>
<dbReference type="EMBL" id="AK305354">
    <property type="protein sequence ID" value="BAK62348.1"/>
    <property type="molecule type" value="mRNA"/>
</dbReference>
<name>G2HF40_PANTR</name>
<dbReference type="Bgee" id="ENSPTRG00000041608">
    <property type="expression patterns" value="Expressed in testis"/>
</dbReference>
<dbReference type="Ensembl" id="ENSPTRT00000075404.2">
    <property type="protein sequence ID" value="ENSPTRP00000061068.1"/>
    <property type="gene ID" value="ENSPTRG00000041608.2"/>
</dbReference>
<dbReference type="OMA" id="IWICQPE"/>
<gene>
    <name evidence="2" type="primary">LOC100615920</name>
</gene>
<sequence length="128" mass="15359">MKHKYNTLSWYKKERSTQLRRFIVHQPEVGLFFFLRDVAYNYITEKTTCRCPLTQERPCDTGGKFGRIWICQPEELGKMQIWICQPEELGKMQIDKNRTMVQQMWYIWYGRLDTSTNSLLPILVRGMA</sequence>
<dbReference type="GeneID" id="100615920"/>
<proteinExistence type="evidence at transcript level"/>
<dbReference type="Proteomes" id="UP000002277">
    <property type="component" value="Chromosome 10"/>
</dbReference>
<evidence type="ECO:0000313" key="2">
    <source>
        <dbReference type="Ensembl" id="ENSPTRP00000061068.1"/>
    </source>
</evidence>
<reference evidence="2" key="3">
    <citation type="submission" date="2025-05" db="UniProtKB">
        <authorList>
            <consortium name="Ensembl"/>
        </authorList>
    </citation>
    <scope>IDENTIFICATION</scope>
</reference>
<evidence type="ECO:0000313" key="3">
    <source>
        <dbReference type="Proteomes" id="UP000002277"/>
    </source>
</evidence>
<dbReference type="AlphaFoldDB" id="G2HF40"/>
<reference evidence="2 3" key="1">
    <citation type="journal article" date="2005" name="Nature">
        <title>Initial sequence of the chimpanzee genome and comparison with the human genome.</title>
        <authorList>
            <consortium name="Chimpanzee sequencing and analysis consortium"/>
        </authorList>
    </citation>
    <scope>NUCLEOTIDE SEQUENCE [LARGE SCALE GENOMIC DNA]</scope>
</reference>
<dbReference type="HOGENOM" id="CLU_2108170_0_0_1"/>
<accession>G2HF40</accession>
<evidence type="ECO:0000313" key="1">
    <source>
        <dbReference type="EMBL" id="BAK62348.1"/>
    </source>
</evidence>
<organism evidence="1">
    <name type="scientific">Pan troglodytes</name>
    <name type="common">Chimpanzee</name>
    <dbReference type="NCBI Taxonomy" id="9598"/>
    <lineage>
        <taxon>Eukaryota</taxon>
        <taxon>Metazoa</taxon>
        <taxon>Chordata</taxon>
        <taxon>Craniata</taxon>
        <taxon>Vertebrata</taxon>
        <taxon>Euteleostomi</taxon>
        <taxon>Mammalia</taxon>
        <taxon>Eutheria</taxon>
        <taxon>Euarchontoglires</taxon>
        <taxon>Primates</taxon>
        <taxon>Haplorrhini</taxon>
        <taxon>Catarrhini</taxon>
        <taxon>Hominidae</taxon>
        <taxon>Pan</taxon>
    </lineage>
</organism>
<reference evidence="1" key="2">
    <citation type="journal article" date="2011" name="Funct. Integr. Genomics">
        <title>Major chimpanzee-specific structural changes in sperm development-associated genes.</title>
        <authorList>
            <person name="Kim R.N."/>
            <person name="Kim D.W."/>
            <person name="Choi S.H."/>
            <person name="Chae S.H."/>
            <person name="Nam S.H."/>
            <person name="Kim D.W."/>
            <person name="Kim A."/>
            <person name="Kang A."/>
            <person name="Park K.H."/>
            <person name="Lee Y.S."/>
            <person name="Hirai M."/>
            <person name="Suzuki Y."/>
            <person name="Sugano S."/>
            <person name="Hashimoto K."/>
            <person name="Kim D.S."/>
            <person name="Park H.S."/>
        </authorList>
    </citation>
    <scope>NUCLEOTIDE SEQUENCE</scope>
    <source>
        <tissue evidence="1">Testis</tissue>
    </source>
</reference>
<dbReference type="KEGG" id="ptr:100615920"/>
<dbReference type="GeneTree" id="ENSGT00530000066649"/>
<dbReference type="eggNOG" id="ENOG502TK5H">
    <property type="taxonomic scope" value="Eukaryota"/>
</dbReference>